<gene>
    <name evidence="6" type="ORF">ACFYM3_41765</name>
</gene>
<evidence type="ECO:0000313" key="7">
    <source>
        <dbReference type="Proteomes" id="UP001601288"/>
    </source>
</evidence>
<dbReference type="InterPro" id="IPR027417">
    <property type="entry name" value="P-loop_NTPase"/>
</dbReference>
<dbReference type="EMBL" id="JBIAFP010000044">
    <property type="protein sequence ID" value="MFE9230993.1"/>
    <property type="molecule type" value="Genomic_DNA"/>
</dbReference>
<protein>
    <submittedName>
        <fullName evidence="6">AAA domain-containing protein</fullName>
    </submittedName>
</protein>
<evidence type="ECO:0000256" key="4">
    <source>
        <dbReference type="ARBA" id="ARBA00022840"/>
    </source>
</evidence>
<keyword evidence="7" id="KW-1185">Reference proteome</keyword>
<dbReference type="Gene3D" id="3.40.50.300">
    <property type="entry name" value="P-loop containing nucleotide triphosphate hydrolases"/>
    <property type="match status" value="2"/>
</dbReference>
<dbReference type="PANTHER" id="PTHR43788">
    <property type="entry name" value="DNA2/NAM7 HELICASE FAMILY MEMBER"/>
    <property type="match status" value="1"/>
</dbReference>
<dbReference type="Proteomes" id="UP001601288">
    <property type="component" value="Unassembled WGS sequence"/>
</dbReference>
<keyword evidence="1" id="KW-0547">Nucleotide-binding</keyword>
<comment type="caution">
    <text evidence="6">The sequence shown here is derived from an EMBL/GenBank/DDBJ whole genome shotgun (WGS) entry which is preliminary data.</text>
</comment>
<dbReference type="InterPro" id="IPR050534">
    <property type="entry name" value="Coronavir_polyprotein_1ab"/>
</dbReference>
<accession>A0ABW6LRH4</accession>
<dbReference type="SUPFAM" id="SSF52540">
    <property type="entry name" value="P-loop containing nucleoside triphosphate hydrolases"/>
    <property type="match status" value="1"/>
</dbReference>
<keyword evidence="3" id="KW-0347">Helicase</keyword>
<name>A0ABW6LRH4_9ACTN</name>
<dbReference type="Pfam" id="PF13087">
    <property type="entry name" value="AAA_12"/>
    <property type="match status" value="1"/>
</dbReference>
<keyword evidence="2" id="KW-0378">Hydrolase</keyword>
<evidence type="ECO:0000313" key="6">
    <source>
        <dbReference type="EMBL" id="MFE9230993.1"/>
    </source>
</evidence>
<sequence length="448" mass="48013">MRTDDTTTPDASAAADSATAAILADLADSRHKAVVVDSPPGAGKSTLVVRAAQELTVGGERPIIVAQTNNQVDDLIKRLAKKHPDIPLGRLSASDYSPPQALSGLTNTTVGRTLADLAGCQIIVGTAAKWATVRDGTFGWAILDESYQMRSDMLLQIVERFDRGLFVGDPGQLDPFTIVGTERWIGLPHDPTQNGVSVMLEHNPGIPVHRLPVSWRLPPSAAPTVNEAFYPFTDFTAGTVQGARALEFDTAGFGNTDLDETLTMAFTTGWALHELKRRHVPRTDTETIQTAANLAGRLLDRGAVTTCELHRSGRALTAGDIAIGVAHRDQADLVRSALTRTGNPKAPGVAVDTANRLQGREFEVVIVVHPLSGRRDATAFHLETGRLCVLASRHRQACIVVAREGIADLLDSHPSVDPVHLSVPAKFPDGWEANQVMLAKLAQHRVAA</sequence>
<dbReference type="InterPro" id="IPR041679">
    <property type="entry name" value="DNA2/NAM7-like_C"/>
</dbReference>
<evidence type="ECO:0000256" key="2">
    <source>
        <dbReference type="ARBA" id="ARBA00022801"/>
    </source>
</evidence>
<organism evidence="6 7">
    <name type="scientific">Streptomyces massasporeus</name>
    <dbReference type="NCBI Taxonomy" id="67324"/>
    <lineage>
        <taxon>Bacteria</taxon>
        <taxon>Bacillati</taxon>
        <taxon>Actinomycetota</taxon>
        <taxon>Actinomycetes</taxon>
        <taxon>Kitasatosporales</taxon>
        <taxon>Streptomycetaceae</taxon>
        <taxon>Streptomyces</taxon>
    </lineage>
</organism>
<dbReference type="Pfam" id="PF13604">
    <property type="entry name" value="AAA_30"/>
    <property type="match status" value="1"/>
</dbReference>
<proteinExistence type="predicted"/>
<dbReference type="RefSeq" id="WP_358292812.1">
    <property type="nucleotide sequence ID" value="NZ_JBEYGJ010000071.1"/>
</dbReference>
<feature type="domain" description="DNA2/NAM7 helicase-like C-terminal" evidence="5">
    <location>
        <begin position="309"/>
        <end position="403"/>
    </location>
</feature>
<keyword evidence="4" id="KW-0067">ATP-binding</keyword>
<evidence type="ECO:0000259" key="5">
    <source>
        <dbReference type="Pfam" id="PF13087"/>
    </source>
</evidence>
<evidence type="ECO:0000256" key="1">
    <source>
        <dbReference type="ARBA" id="ARBA00022741"/>
    </source>
</evidence>
<reference evidence="6 7" key="1">
    <citation type="submission" date="2024-10" db="EMBL/GenBank/DDBJ databases">
        <title>The Natural Products Discovery Center: Release of the First 8490 Sequenced Strains for Exploring Actinobacteria Biosynthetic Diversity.</title>
        <authorList>
            <person name="Kalkreuter E."/>
            <person name="Kautsar S.A."/>
            <person name="Yang D."/>
            <person name="Bader C.D."/>
            <person name="Teijaro C.N."/>
            <person name="Fluegel L."/>
            <person name="Davis C.M."/>
            <person name="Simpson J.R."/>
            <person name="Lauterbach L."/>
            <person name="Steele A.D."/>
            <person name="Gui C."/>
            <person name="Meng S."/>
            <person name="Li G."/>
            <person name="Viehrig K."/>
            <person name="Ye F."/>
            <person name="Su P."/>
            <person name="Kiefer A.F."/>
            <person name="Nichols A."/>
            <person name="Cepeda A.J."/>
            <person name="Yan W."/>
            <person name="Fan B."/>
            <person name="Jiang Y."/>
            <person name="Adhikari A."/>
            <person name="Zheng C.-J."/>
            <person name="Schuster L."/>
            <person name="Cowan T.M."/>
            <person name="Smanski M.J."/>
            <person name="Chevrette M.G."/>
            <person name="De Carvalho L.P.S."/>
            <person name="Shen B."/>
        </authorList>
    </citation>
    <scope>NUCLEOTIDE SEQUENCE [LARGE SCALE GENOMIC DNA]</scope>
    <source>
        <strain evidence="6 7">NPDC007066</strain>
    </source>
</reference>
<evidence type="ECO:0000256" key="3">
    <source>
        <dbReference type="ARBA" id="ARBA00022806"/>
    </source>
</evidence>
<dbReference type="PANTHER" id="PTHR43788:SF8">
    <property type="entry name" value="DNA-BINDING PROTEIN SMUBP-2"/>
    <property type="match status" value="1"/>
</dbReference>